<reference evidence="1 2" key="1">
    <citation type="submission" date="2016-02" db="EMBL/GenBank/DDBJ databases">
        <title>Genome sequence of Clostridium tepidiprofundi DSM 19306.</title>
        <authorList>
            <person name="Poehlein A."/>
            <person name="Daniel R."/>
        </authorList>
    </citation>
    <scope>NUCLEOTIDE SEQUENCE [LARGE SCALE GENOMIC DNA]</scope>
    <source>
        <strain evidence="1 2">DSM 19306</strain>
    </source>
</reference>
<dbReference type="Proteomes" id="UP000075531">
    <property type="component" value="Unassembled WGS sequence"/>
</dbReference>
<evidence type="ECO:0008006" key="3">
    <source>
        <dbReference type="Google" id="ProtNLM"/>
    </source>
</evidence>
<sequence>MVQVFCSKKGSGKTKALLEMANNRVNDCKGHIVYIDDDDDIALRLDRKIRFICTNEFEFENFSNFYGLICGILSEDYDIDTIFIDGLLNIAHAHIKDAEKVLNKTENLSKKFNVDFYINISCKIDEAPQFIKKYVK</sequence>
<gene>
    <name evidence="1" type="ORF">CLTEP_20120</name>
</gene>
<protein>
    <recommendedName>
        <fullName evidence="3">Twitching motility protein PilT</fullName>
    </recommendedName>
</protein>
<dbReference type="EMBL" id="LTBA01000027">
    <property type="protein sequence ID" value="KYH34066.1"/>
    <property type="molecule type" value="Genomic_DNA"/>
</dbReference>
<dbReference type="PATRIC" id="fig|1121338.3.peg.2094"/>
<comment type="caution">
    <text evidence="1">The sequence shown here is derived from an EMBL/GenBank/DDBJ whole genome shotgun (WGS) entry which is preliminary data.</text>
</comment>
<evidence type="ECO:0000313" key="2">
    <source>
        <dbReference type="Proteomes" id="UP000075531"/>
    </source>
</evidence>
<evidence type="ECO:0000313" key="1">
    <source>
        <dbReference type="EMBL" id="KYH34066.1"/>
    </source>
</evidence>
<proteinExistence type="predicted"/>
<dbReference type="STRING" id="1121338.CLTEP_20120"/>
<keyword evidence="2" id="KW-1185">Reference proteome</keyword>
<dbReference type="OrthoDB" id="1953676at2"/>
<accession>A0A151B2F3</accession>
<name>A0A151B2F3_9CLOT</name>
<dbReference type="RefSeq" id="WP_066826292.1">
    <property type="nucleotide sequence ID" value="NZ_LTBA01000027.1"/>
</dbReference>
<organism evidence="1 2">
    <name type="scientific">Clostridium tepidiprofundi DSM 19306</name>
    <dbReference type="NCBI Taxonomy" id="1121338"/>
    <lineage>
        <taxon>Bacteria</taxon>
        <taxon>Bacillati</taxon>
        <taxon>Bacillota</taxon>
        <taxon>Clostridia</taxon>
        <taxon>Eubacteriales</taxon>
        <taxon>Clostridiaceae</taxon>
        <taxon>Clostridium</taxon>
    </lineage>
</organism>
<dbReference type="AlphaFoldDB" id="A0A151B2F3"/>